<keyword evidence="7" id="KW-0249">Electron transport</keyword>
<keyword evidence="10 11" id="KW-0472">Membrane</keyword>
<feature type="transmembrane region" description="Helical" evidence="11">
    <location>
        <begin position="303"/>
        <end position="326"/>
    </location>
</feature>
<evidence type="ECO:0000256" key="2">
    <source>
        <dbReference type="ARBA" id="ARBA00022448"/>
    </source>
</evidence>
<feature type="transmembrane region" description="Helical" evidence="11">
    <location>
        <begin position="163"/>
        <end position="183"/>
    </location>
</feature>
<keyword evidence="2" id="KW-0813">Transport</keyword>
<feature type="transmembrane region" description="Helical" evidence="11">
    <location>
        <begin position="78"/>
        <end position="99"/>
    </location>
</feature>
<dbReference type="PIRSF" id="PIRSF000267">
    <property type="entry name" value="Cyt_oxidse_sub2"/>
    <property type="match status" value="1"/>
</dbReference>
<keyword evidence="8 11" id="KW-1133">Transmembrane helix</keyword>
<feature type="transmembrane region" description="Helical" evidence="11">
    <location>
        <begin position="203"/>
        <end position="221"/>
    </location>
</feature>
<dbReference type="PANTHER" id="PTHR43141:SF5">
    <property type="entry name" value="CYTOCHROME BD-I UBIQUINOL OXIDASE SUBUNIT 2"/>
    <property type="match status" value="1"/>
</dbReference>
<evidence type="ECO:0000256" key="6">
    <source>
        <dbReference type="ARBA" id="ARBA00022723"/>
    </source>
</evidence>
<keyword evidence="9" id="KW-0408">Iron</keyword>
<dbReference type="GO" id="GO:0019646">
    <property type="term" value="P:aerobic electron transport chain"/>
    <property type="evidence" value="ECO:0007669"/>
    <property type="project" value="TreeGrafter"/>
</dbReference>
<feature type="transmembrane region" description="Helical" evidence="11">
    <location>
        <begin position="120"/>
        <end position="143"/>
    </location>
</feature>
<name>A0A0W8FPY1_9ZZZZ</name>
<comment type="caution">
    <text evidence="12">The sequence shown here is derived from an EMBL/GenBank/DDBJ whole genome shotgun (WGS) entry which is preliminary data.</text>
</comment>
<evidence type="ECO:0000256" key="9">
    <source>
        <dbReference type="ARBA" id="ARBA00023004"/>
    </source>
</evidence>
<evidence type="ECO:0000256" key="3">
    <source>
        <dbReference type="ARBA" id="ARBA00022475"/>
    </source>
</evidence>
<evidence type="ECO:0000256" key="8">
    <source>
        <dbReference type="ARBA" id="ARBA00022989"/>
    </source>
</evidence>
<organism evidence="12">
    <name type="scientific">hydrocarbon metagenome</name>
    <dbReference type="NCBI Taxonomy" id="938273"/>
    <lineage>
        <taxon>unclassified sequences</taxon>
        <taxon>metagenomes</taxon>
        <taxon>ecological metagenomes</taxon>
    </lineage>
</organism>
<reference evidence="12" key="1">
    <citation type="journal article" date="2015" name="Proc. Natl. Acad. Sci. U.S.A.">
        <title>Networks of energetic and metabolic interactions define dynamics in microbial communities.</title>
        <authorList>
            <person name="Embree M."/>
            <person name="Liu J.K."/>
            <person name="Al-Bassam M.M."/>
            <person name="Zengler K."/>
        </authorList>
    </citation>
    <scope>NUCLEOTIDE SEQUENCE</scope>
</reference>
<dbReference type="GO" id="GO:0046872">
    <property type="term" value="F:metal ion binding"/>
    <property type="evidence" value="ECO:0007669"/>
    <property type="project" value="UniProtKB-KW"/>
</dbReference>
<dbReference type="AlphaFoldDB" id="A0A0W8FPY1"/>
<dbReference type="GO" id="GO:0005886">
    <property type="term" value="C:plasma membrane"/>
    <property type="evidence" value="ECO:0007669"/>
    <property type="project" value="UniProtKB-SubCell"/>
</dbReference>
<dbReference type="GO" id="GO:0016682">
    <property type="term" value="F:oxidoreductase activity, acting on diphenols and related substances as donors, oxygen as acceptor"/>
    <property type="evidence" value="ECO:0007669"/>
    <property type="project" value="TreeGrafter"/>
</dbReference>
<evidence type="ECO:0000256" key="10">
    <source>
        <dbReference type="ARBA" id="ARBA00023136"/>
    </source>
</evidence>
<accession>A0A0W8FPY1</accession>
<feature type="transmembrane region" description="Helical" evidence="11">
    <location>
        <begin position="7"/>
        <end position="25"/>
    </location>
</feature>
<dbReference type="GO" id="GO:0070069">
    <property type="term" value="C:cytochrome complex"/>
    <property type="evidence" value="ECO:0007669"/>
    <property type="project" value="TreeGrafter"/>
</dbReference>
<comment type="subcellular location">
    <subcellularLocation>
        <location evidence="1">Cell membrane</location>
        <topology evidence="1">Multi-pass membrane protein</topology>
    </subcellularLocation>
</comment>
<proteinExistence type="predicted"/>
<feature type="transmembrane region" description="Helical" evidence="11">
    <location>
        <begin position="259"/>
        <end position="279"/>
    </location>
</feature>
<dbReference type="EMBL" id="LNQE01000928">
    <property type="protein sequence ID" value="KUG22981.1"/>
    <property type="molecule type" value="Genomic_DNA"/>
</dbReference>
<dbReference type="Pfam" id="PF02322">
    <property type="entry name" value="Cyt_bd_oxida_II"/>
    <property type="match status" value="1"/>
</dbReference>
<evidence type="ECO:0000256" key="1">
    <source>
        <dbReference type="ARBA" id="ARBA00004651"/>
    </source>
</evidence>
<gene>
    <name evidence="12" type="ORF">ASZ90_007234</name>
</gene>
<protein>
    <submittedName>
        <fullName evidence="12">Cytochrome d ubiquinol oxidase subunit ii</fullName>
    </submittedName>
</protein>
<evidence type="ECO:0000313" key="12">
    <source>
        <dbReference type="EMBL" id="KUG22981.1"/>
    </source>
</evidence>
<dbReference type="InterPro" id="IPR003317">
    <property type="entry name" value="Cyt-d_oxidase_su2"/>
</dbReference>
<dbReference type="NCBIfam" id="TIGR00203">
    <property type="entry name" value="cydB"/>
    <property type="match status" value="1"/>
</dbReference>
<keyword evidence="4" id="KW-0349">Heme</keyword>
<sequence length="336" mass="37799">MENIQNFQVLWFFLIVILFVGYSLLDGFDLGIGALLPFLGKTKEEKDILINSIGPVWDGNEVWLITGGGALFAAFPHAYATAFSGFYIAMMMVLFALIFRAVSMEFRAYDEGRAFVWEKAFFAGSSLAALLFGVALGNVVYGVPLDNKMEFTGNFFTMLRPVPLLFGVTGFFAILLQGATYAVMKTDGKLQERAFRTAKIITLVNFVTATTYFITIAFTFQDILYHWLFYVAILCTLLWLTEILFSIKKRHDSAPFWESSFAFIGLWLVVVAVHFPNLIRASNDQLLNITIYNSSTGLQTLKLMSVIALVGMPVVVVYTIFVYRIFKGKTKISSHY</sequence>
<keyword evidence="5 11" id="KW-0812">Transmembrane</keyword>
<evidence type="ECO:0000256" key="4">
    <source>
        <dbReference type="ARBA" id="ARBA00022617"/>
    </source>
</evidence>
<dbReference type="GO" id="GO:0009055">
    <property type="term" value="F:electron transfer activity"/>
    <property type="evidence" value="ECO:0007669"/>
    <property type="project" value="TreeGrafter"/>
</dbReference>
<evidence type="ECO:0000256" key="11">
    <source>
        <dbReference type="SAM" id="Phobius"/>
    </source>
</evidence>
<keyword evidence="3" id="KW-1003">Cell membrane</keyword>
<feature type="transmembrane region" description="Helical" evidence="11">
    <location>
        <begin position="227"/>
        <end position="247"/>
    </location>
</feature>
<evidence type="ECO:0000256" key="5">
    <source>
        <dbReference type="ARBA" id="ARBA00022692"/>
    </source>
</evidence>
<evidence type="ECO:0000256" key="7">
    <source>
        <dbReference type="ARBA" id="ARBA00022982"/>
    </source>
</evidence>
<dbReference type="PANTHER" id="PTHR43141">
    <property type="entry name" value="CYTOCHROME BD2 SUBUNIT II"/>
    <property type="match status" value="1"/>
</dbReference>
<keyword evidence="6" id="KW-0479">Metal-binding</keyword>